<reference evidence="2 3" key="1">
    <citation type="submission" date="2019-03" db="EMBL/GenBank/DDBJ databases">
        <title>Draft Genome Sequence of Massilia arenosa sp. nov., a Novel Massilia Species Isolated from a Sandy-loam Maize Soil.</title>
        <authorList>
            <person name="Raths R."/>
            <person name="Peta V."/>
            <person name="Bucking H."/>
        </authorList>
    </citation>
    <scope>NUCLEOTIDE SEQUENCE [LARGE SCALE GENOMIC DNA]</scope>
    <source>
        <strain evidence="2 3">MC02</strain>
    </source>
</reference>
<evidence type="ECO:0000313" key="3">
    <source>
        <dbReference type="Proteomes" id="UP000298438"/>
    </source>
</evidence>
<keyword evidence="1" id="KW-0732">Signal</keyword>
<dbReference type="RefSeq" id="WP_135206589.1">
    <property type="nucleotide sequence ID" value="NZ_SPVF01000104.1"/>
</dbReference>
<evidence type="ECO:0000256" key="1">
    <source>
        <dbReference type="SAM" id="SignalP"/>
    </source>
</evidence>
<protein>
    <recommendedName>
        <fullName evidence="4">Haem-binding uptake Tiki superfamily ChaN domain-containing protein</fullName>
    </recommendedName>
</protein>
<accession>A0A4Y9SFY7</accession>
<proteinExistence type="predicted"/>
<dbReference type="OrthoDB" id="1433859at2"/>
<dbReference type="EMBL" id="SPVF01000104">
    <property type="protein sequence ID" value="TFW22678.1"/>
    <property type="molecule type" value="Genomic_DNA"/>
</dbReference>
<sequence length="278" mass="30014">MKTNLFASLIFGLGAAASTGACAATSPAADCAALIDSQAASGPHTLSLPNLEYMGVEHTTDPAHPQLAEMERRWNAFKPTVAYFEGPKRPLPGTRDEVVRLTGESGFVRYLAARDNVPVVSLEPSPADELAYVSQRFPAEQVALFYTLREAARLRQRQKQTPEQIAAKIDEMLAKIAAMPGFTSPFHTSADVAKAYSRYWTSPANWWDAPQAWFDPLQPSSATGGIFTNDINAASSHFRNVHMVAKLTAAAKQGKTFAAVGRNHVMAQGAALRCALAH</sequence>
<evidence type="ECO:0008006" key="4">
    <source>
        <dbReference type="Google" id="ProtNLM"/>
    </source>
</evidence>
<evidence type="ECO:0000313" key="2">
    <source>
        <dbReference type="EMBL" id="TFW22678.1"/>
    </source>
</evidence>
<dbReference type="PROSITE" id="PS51257">
    <property type="entry name" value="PROKAR_LIPOPROTEIN"/>
    <property type="match status" value="1"/>
</dbReference>
<comment type="caution">
    <text evidence="2">The sequence shown here is derived from an EMBL/GenBank/DDBJ whole genome shotgun (WGS) entry which is preliminary data.</text>
</comment>
<gene>
    <name evidence="2" type="ORF">E4L96_07480</name>
</gene>
<name>A0A4Y9SFY7_9BURK</name>
<organism evidence="2 3">
    <name type="scientific">Zemynaea arenosa</name>
    <dbReference type="NCBI Taxonomy" id="2561931"/>
    <lineage>
        <taxon>Bacteria</taxon>
        <taxon>Pseudomonadati</taxon>
        <taxon>Pseudomonadota</taxon>
        <taxon>Betaproteobacteria</taxon>
        <taxon>Burkholderiales</taxon>
        <taxon>Oxalobacteraceae</taxon>
        <taxon>Telluria group</taxon>
        <taxon>Zemynaea</taxon>
    </lineage>
</organism>
<dbReference type="Proteomes" id="UP000298438">
    <property type="component" value="Unassembled WGS sequence"/>
</dbReference>
<feature type="chain" id="PRO_5021361054" description="Haem-binding uptake Tiki superfamily ChaN domain-containing protein" evidence="1">
    <location>
        <begin position="24"/>
        <end position="278"/>
    </location>
</feature>
<dbReference type="AlphaFoldDB" id="A0A4Y9SFY7"/>
<feature type="signal peptide" evidence="1">
    <location>
        <begin position="1"/>
        <end position="23"/>
    </location>
</feature>
<keyword evidence="3" id="KW-1185">Reference proteome</keyword>